<evidence type="ECO:0000313" key="3">
    <source>
        <dbReference type="Proteomes" id="UP001597124"/>
    </source>
</evidence>
<proteinExistence type="predicted"/>
<evidence type="ECO:0000259" key="1">
    <source>
        <dbReference type="Pfam" id="PF14397"/>
    </source>
</evidence>
<gene>
    <name evidence="2" type="ORF">ACFQ00_13955</name>
</gene>
<name>A0ABW3C6C2_SPHXN</name>
<accession>A0ABW3C6C2</accession>
<dbReference type="SUPFAM" id="SSF56059">
    <property type="entry name" value="Glutathione synthetase ATP-binding domain-like"/>
    <property type="match status" value="1"/>
</dbReference>
<dbReference type="Pfam" id="PF14397">
    <property type="entry name" value="ATPgrasp_ST"/>
    <property type="match status" value="1"/>
</dbReference>
<evidence type="ECO:0000313" key="2">
    <source>
        <dbReference type="EMBL" id="MFD0849435.1"/>
    </source>
</evidence>
<dbReference type="InterPro" id="IPR039523">
    <property type="entry name" value="RimK-rel_E_lig_ATP-grasp"/>
</dbReference>
<organism evidence="2 3">
    <name type="scientific">Sphingosinicella xenopeptidilytica</name>
    <dbReference type="NCBI Taxonomy" id="364098"/>
    <lineage>
        <taxon>Bacteria</taxon>
        <taxon>Pseudomonadati</taxon>
        <taxon>Pseudomonadota</taxon>
        <taxon>Alphaproteobacteria</taxon>
        <taxon>Sphingomonadales</taxon>
        <taxon>Sphingosinicellaceae</taxon>
        <taxon>Sphingosinicella</taxon>
    </lineage>
</organism>
<feature type="domain" description="Alpha-L-glutamate ligase-related protein ATP-grasp" evidence="1">
    <location>
        <begin position="203"/>
        <end position="354"/>
    </location>
</feature>
<reference evidence="3" key="1">
    <citation type="journal article" date="2019" name="Int. J. Syst. Evol. Microbiol.">
        <title>The Global Catalogue of Microorganisms (GCM) 10K type strain sequencing project: providing services to taxonomists for standard genome sequencing and annotation.</title>
        <authorList>
            <consortium name="The Broad Institute Genomics Platform"/>
            <consortium name="The Broad Institute Genome Sequencing Center for Infectious Disease"/>
            <person name="Wu L."/>
            <person name="Ma J."/>
        </authorList>
    </citation>
    <scope>NUCLEOTIDE SEQUENCE [LARGE SCALE GENOMIC DNA]</scope>
    <source>
        <strain evidence="3">CCUG 52537</strain>
    </source>
</reference>
<sequence>MSSPEALSASSVFGSYGFVAQTGEPGMPPRQVDRFLKRLAPAVQETGKSRLALTLDFLAKRAKGYSISEYFSVPLYDGVPPNYIPHRDYHAAERLLNPRITGVVGFSKWVQYNFFKANGIPQPETYGFVNGTRGVLNGTPFVPSSRTLCEQLRSLTLPTLVKMPPVNGQPHVDILLDIDEAGGRLHFEARGWRDIDGLLSGPEGEGAGILFQELLNQHQALGVFPPALNTLRVITHIGPTGEIDIAACFLKIARTGHRIDNMHHGAVGAHVDLSSGRLEKGFSGAGRTRFTHHPDTGAPIEGFEVPFFAEAIALAKRAHPLLQSPSLIGWDVAVTDEGPKIIEANSYVAFWTTQKGDHGLGQSSIGRHIRAVLDR</sequence>
<protein>
    <submittedName>
        <fullName evidence="2">Sugar-transfer associated ATP-grasp domain-containing protein</fullName>
    </submittedName>
</protein>
<dbReference type="EMBL" id="JBHTIK010000009">
    <property type="protein sequence ID" value="MFD0849435.1"/>
    <property type="molecule type" value="Genomic_DNA"/>
</dbReference>
<dbReference type="RefSeq" id="WP_381492018.1">
    <property type="nucleotide sequence ID" value="NZ_JBHTIK010000009.1"/>
</dbReference>
<dbReference type="Proteomes" id="UP001597124">
    <property type="component" value="Unassembled WGS sequence"/>
</dbReference>
<comment type="caution">
    <text evidence="2">The sequence shown here is derived from an EMBL/GenBank/DDBJ whole genome shotgun (WGS) entry which is preliminary data.</text>
</comment>
<keyword evidence="3" id="KW-1185">Reference proteome</keyword>